<protein>
    <submittedName>
        <fullName evidence="2">FAD-dependent oxidoreductase</fullName>
    </submittedName>
</protein>
<comment type="caution">
    <text evidence="2">The sequence shown here is derived from an EMBL/GenBank/DDBJ whole genome shotgun (WGS) entry which is preliminary data.</text>
</comment>
<dbReference type="Gene3D" id="3.50.50.60">
    <property type="entry name" value="FAD/NAD(P)-binding domain"/>
    <property type="match status" value="1"/>
</dbReference>
<organism evidence="2 3">
    <name type="scientific">Scleromatobacter humisilvae</name>
    <dbReference type="NCBI Taxonomy" id="2897159"/>
    <lineage>
        <taxon>Bacteria</taxon>
        <taxon>Pseudomonadati</taxon>
        <taxon>Pseudomonadota</taxon>
        <taxon>Betaproteobacteria</taxon>
        <taxon>Burkholderiales</taxon>
        <taxon>Sphaerotilaceae</taxon>
        <taxon>Scleromatobacter</taxon>
    </lineage>
</organism>
<dbReference type="Pfam" id="PF01593">
    <property type="entry name" value="Amino_oxidase"/>
    <property type="match status" value="1"/>
</dbReference>
<dbReference type="Gene3D" id="1.10.405.20">
    <property type="match status" value="1"/>
</dbReference>
<dbReference type="InterPro" id="IPR002937">
    <property type="entry name" value="Amino_oxidase"/>
</dbReference>
<name>A0A9X2C0E7_9BURK</name>
<dbReference type="InterPro" id="IPR036188">
    <property type="entry name" value="FAD/NAD-bd_sf"/>
</dbReference>
<dbReference type="PANTHER" id="PTHR42923">
    <property type="entry name" value="PROTOPORPHYRINOGEN OXIDASE"/>
    <property type="match status" value="1"/>
</dbReference>
<dbReference type="RefSeq" id="WP_275683731.1">
    <property type="nucleotide sequence ID" value="NZ_JAJLJH010000005.1"/>
</dbReference>
<dbReference type="SUPFAM" id="SSF51905">
    <property type="entry name" value="FAD/NAD(P)-binding domain"/>
    <property type="match status" value="1"/>
</dbReference>
<dbReference type="Gene3D" id="3.30.70.1990">
    <property type="match status" value="1"/>
</dbReference>
<dbReference type="EMBL" id="JAJLJH010000005">
    <property type="protein sequence ID" value="MCK9687693.1"/>
    <property type="molecule type" value="Genomic_DNA"/>
</dbReference>
<dbReference type="PANTHER" id="PTHR42923:SF17">
    <property type="entry name" value="AMINE OXIDASE DOMAIN-CONTAINING PROTEIN"/>
    <property type="match status" value="1"/>
</dbReference>
<evidence type="ECO:0000313" key="2">
    <source>
        <dbReference type="EMBL" id="MCK9687693.1"/>
    </source>
</evidence>
<keyword evidence="3" id="KW-1185">Reference proteome</keyword>
<feature type="domain" description="Amine oxidase" evidence="1">
    <location>
        <begin position="13"/>
        <end position="309"/>
    </location>
</feature>
<dbReference type="GO" id="GO:0016491">
    <property type="term" value="F:oxidoreductase activity"/>
    <property type="evidence" value="ECO:0007669"/>
    <property type="project" value="InterPro"/>
</dbReference>
<proteinExistence type="predicted"/>
<sequence length="456" mass="50121">MSRPRIAVVGSGIAGLGAAHRLAPHCEVTVFEADARLGGHAHTVDVTLPGPHGDVTHGVDTGFLVFNERTYPRLIALFAELGVEVAKSEMTFSVQAPRPDGSQLEWSGTNLNTVFADRGNLLRPRFHGMLIDLMRFNRLATALARRGVDAELAQPLDEFLVEHRFGGAFVDDYLLPMIGCIWSCSTVQMLRFPVGTLIRFCHNHGLLQVRERPQWFTVTGGSREYVAKLATRVGEVRLATPVLGIARDLSREAGFGAAHGGRVSVRTREGIEWFDDVVLAAHAPQALAMLTDASPDERRTLGAIGYQDNEAVLHTDERLLPRRRAAWAAWNYERDVSAGVNGQNVCLHYLLNQLQPLPWKQPVIVSLNPLHEPREGTVLRRISYAHPVFDNAAIAAQGRLAELQGRSHVWFCGAWTGYGFHEDGLKSGQQVADRILARQAAPLVGDTDARALREAA</sequence>
<dbReference type="InterPro" id="IPR050464">
    <property type="entry name" value="Zeta_carotene_desat/Oxidored"/>
</dbReference>
<dbReference type="Proteomes" id="UP001139353">
    <property type="component" value="Unassembled WGS sequence"/>
</dbReference>
<gene>
    <name evidence="2" type="ORF">LPC04_18475</name>
</gene>
<evidence type="ECO:0000259" key="1">
    <source>
        <dbReference type="Pfam" id="PF01593"/>
    </source>
</evidence>
<evidence type="ECO:0000313" key="3">
    <source>
        <dbReference type="Proteomes" id="UP001139353"/>
    </source>
</evidence>
<accession>A0A9X2C0E7</accession>
<reference evidence="2" key="1">
    <citation type="submission" date="2021-11" db="EMBL/GenBank/DDBJ databases">
        <title>BS-T2-15 a new species belonging to the Comamonadaceae family isolated from the soil of a French oak forest.</title>
        <authorList>
            <person name="Mieszkin S."/>
            <person name="Alain K."/>
        </authorList>
    </citation>
    <scope>NUCLEOTIDE SEQUENCE</scope>
    <source>
        <strain evidence="2">BS-T2-15</strain>
    </source>
</reference>
<dbReference type="AlphaFoldDB" id="A0A9X2C0E7"/>